<keyword evidence="1" id="KW-0677">Repeat</keyword>
<gene>
    <name evidence="5" type="ORF">EV699_11590</name>
</gene>
<dbReference type="SUPFAM" id="SSF48452">
    <property type="entry name" value="TPR-like"/>
    <property type="match status" value="1"/>
</dbReference>
<evidence type="ECO:0000259" key="4">
    <source>
        <dbReference type="Pfam" id="PF08242"/>
    </source>
</evidence>
<dbReference type="InterPro" id="IPR013217">
    <property type="entry name" value="Methyltransf_12"/>
</dbReference>
<dbReference type="Pfam" id="PF08242">
    <property type="entry name" value="Methyltransf_12"/>
    <property type="match status" value="1"/>
</dbReference>
<evidence type="ECO:0000256" key="2">
    <source>
        <dbReference type="ARBA" id="ARBA00022803"/>
    </source>
</evidence>
<keyword evidence="2 3" id="KW-0802">TPR repeat</keyword>
<dbReference type="PANTHER" id="PTHR44943:SF8">
    <property type="entry name" value="TPR REPEAT-CONTAINING PROTEIN MJ0263"/>
    <property type="match status" value="1"/>
</dbReference>
<dbReference type="SMART" id="SM00028">
    <property type="entry name" value="TPR"/>
    <property type="match status" value="3"/>
</dbReference>
<reference evidence="5 6" key="1">
    <citation type="submission" date="2019-03" db="EMBL/GenBank/DDBJ databases">
        <title>Genomic Encyclopedia of Type Strains, Phase IV (KMG-IV): sequencing the most valuable type-strain genomes for metagenomic binning, comparative biology and taxonomic classification.</title>
        <authorList>
            <person name="Goeker M."/>
        </authorList>
    </citation>
    <scope>NUCLEOTIDE SEQUENCE [LARGE SCALE GENOMIC DNA]</scope>
    <source>
        <strain evidence="5 6">DSM 25287</strain>
    </source>
</reference>
<dbReference type="PANTHER" id="PTHR44943">
    <property type="entry name" value="CELLULOSE SYNTHASE OPERON PROTEIN C"/>
    <property type="match status" value="1"/>
</dbReference>
<dbReference type="RefSeq" id="WP_243662687.1">
    <property type="nucleotide sequence ID" value="NZ_SLWY01000015.1"/>
</dbReference>
<dbReference type="Pfam" id="PF13432">
    <property type="entry name" value="TPR_16"/>
    <property type="match status" value="1"/>
</dbReference>
<dbReference type="InterPro" id="IPR019734">
    <property type="entry name" value="TPR_rpt"/>
</dbReference>
<name>A0A4R2L3M7_9GAMM</name>
<feature type="domain" description="Methyltransferase type 12" evidence="4">
    <location>
        <begin position="242"/>
        <end position="321"/>
    </location>
</feature>
<proteinExistence type="predicted"/>
<organism evidence="5 6">
    <name type="scientific">Plasticicumulans lactativorans</name>
    <dbReference type="NCBI Taxonomy" id="1133106"/>
    <lineage>
        <taxon>Bacteria</taxon>
        <taxon>Pseudomonadati</taxon>
        <taxon>Pseudomonadota</taxon>
        <taxon>Gammaproteobacteria</taxon>
        <taxon>Candidatus Competibacteraceae</taxon>
        <taxon>Plasticicumulans</taxon>
    </lineage>
</organism>
<dbReference type="Gene3D" id="1.25.40.10">
    <property type="entry name" value="Tetratricopeptide repeat domain"/>
    <property type="match status" value="1"/>
</dbReference>
<dbReference type="InterPro" id="IPR051685">
    <property type="entry name" value="Ycf3/AcsC/BcsC/TPR_MFPF"/>
</dbReference>
<evidence type="ECO:0000256" key="1">
    <source>
        <dbReference type="ARBA" id="ARBA00022737"/>
    </source>
</evidence>
<dbReference type="InterPro" id="IPR029063">
    <property type="entry name" value="SAM-dependent_MTases_sf"/>
</dbReference>
<evidence type="ECO:0000313" key="6">
    <source>
        <dbReference type="Proteomes" id="UP000295765"/>
    </source>
</evidence>
<protein>
    <submittedName>
        <fullName evidence="5">Tetratricopeptide repeat protein</fullName>
    </submittedName>
</protein>
<evidence type="ECO:0000256" key="3">
    <source>
        <dbReference type="PROSITE-ProRule" id="PRU00339"/>
    </source>
</evidence>
<dbReference type="PROSITE" id="PS50005">
    <property type="entry name" value="TPR"/>
    <property type="match status" value="1"/>
</dbReference>
<evidence type="ECO:0000313" key="5">
    <source>
        <dbReference type="EMBL" id="TCO80312.1"/>
    </source>
</evidence>
<dbReference type="CDD" id="cd02440">
    <property type="entry name" value="AdoMet_MTases"/>
    <property type="match status" value="1"/>
</dbReference>
<sequence length="397" mass="43866">MTVATCAVLKKLDAEVRALVAAGAWTEVAATLKSVPADAQVPVSLAANAYKAHMALGQEVVAEEWLDRALILAPANPGFCRNKGMLHQKRQEWNQAIECYRKAVALRPELAAYHGALAVALFQRGDYREAVTEFRIALQTDAGQRGWWLRLARSLVLLNELSEAAEAYSRALVLQEDFAVRSAHAEVLRQIQSGSRVASSAYYDAVFAESKKYACPAESSEYAPVWQRIVDALGKRDTRCVIDLGCGPGQFAEFIAAHLPTISYTGLDFSDVAVSRARQRCPQYLFERCELPVADFSELPRFDAVVCTEVLEHVEHDREIFASLPVGVYIIASVPNFDAFGHIRFFRNADEVRGRYGSLVDELEIERISLAGSSVLWLMKGTRSAQDAGDDGFMADR</sequence>
<accession>A0A4R2L3M7</accession>
<keyword evidence="6" id="KW-1185">Reference proteome</keyword>
<feature type="repeat" description="TPR" evidence="3">
    <location>
        <begin position="77"/>
        <end position="110"/>
    </location>
</feature>
<dbReference type="EMBL" id="SLWY01000015">
    <property type="protein sequence ID" value="TCO80312.1"/>
    <property type="molecule type" value="Genomic_DNA"/>
</dbReference>
<dbReference type="AlphaFoldDB" id="A0A4R2L3M7"/>
<dbReference type="InterPro" id="IPR011990">
    <property type="entry name" value="TPR-like_helical_dom_sf"/>
</dbReference>
<comment type="caution">
    <text evidence="5">The sequence shown here is derived from an EMBL/GenBank/DDBJ whole genome shotgun (WGS) entry which is preliminary data.</text>
</comment>
<dbReference type="Gene3D" id="3.40.50.150">
    <property type="entry name" value="Vaccinia Virus protein VP39"/>
    <property type="match status" value="1"/>
</dbReference>
<dbReference type="SUPFAM" id="SSF53335">
    <property type="entry name" value="S-adenosyl-L-methionine-dependent methyltransferases"/>
    <property type="match status" value="1"/>
</dbReference>
<dbReference type="Proteomes" id="UP000295765">
    <property type="component" value="Unassembled WGS sequence"/>
</dbReference>